<organism evidence="1 2">
    <name type="scientific">Neolewinella xylanilytica</name>
    <dbReference type="NCBI Taxonomy" id="1514080"/>
    <lineage>
        <taxon>Bacteria</taxon>
        <taxon>Pseudomonadati</taxon>
        <taxon>Bacteroidota</taxon>
        <taxon>Saprospiria</taxon>
        <taxon>Saprospirales</taxon>
        <taxon>Lewinellaceae</taxon>
        <taxon>Neolewinella</taxon>
    </lineage>
</organism>
<comment type="caution">
    <text evidence="1">The sequence shown here is derived from an EMBL/GenBank/DDBJ whole genome shotgun (WGS) entry which is preliminary data.</text>
</comment>
<dbReference type="AlphaFoldDB" id="A0A2S6I9S8"/>
<keyword evidence="2" id="KW-1185">Reference proteome</keyword>
<evidence type="ECO:0000313" key="1">
    <source>
        <dbReference type="EMBL" id="PPK88255.1"/>
    </source>
</evidence>
<dbReference type="RefSeq" id="WP_104418819.1">
    <property type="nucleotide sequence ID" value="NZ_PTJC01000005.1"/>
</dbReference>
<proteinExistence type="predicted"/>
<name>A0A2S6I9S8_9BACT</name>
<accession>A0A2S6I9S8</accession>
<dbReference type="Proteomes" id="UP000237662">
    <property type="component" value="Unassembled WGS sequence"/>
</dbReference>
<evidence type="ECO:0000313" key="2">
    <source>
        <dbReference type="Proteomes" id="UP000237662"/>
    </source>
</evidence>
<protein>
    <submittedName>
        <fullName evidence="1">Uncharacterized protein</fullName>
    </submittedName>
</protein>
<sequence length="176" mass="20304">MLRYLPFLLLLTACFADEVEEDLARDPYFDLTAYINRQVDSLQAAGGEVTKTITLNGTTETKRMTDLNFATDLRVFREADINKPAWLDKYHSEREARGDSLIRTYTALDSSMQTRRLRVVSQDNVPVHIEIIRRTGTVLSKGQHRLIYEPARGYRMRTEQTNRFGKDLDADIAVSW</sequence>
<dbReference type="OrthoDB" id="794757at2"/>
<gene>
    <name evidence="1" type="ORF">CLV84_1220</name>
</gene>
<reference evidence="1 2" key="1">
    <citation type="submission" date="2018-02" db="EMBL/GenBank/DDBJ databases">
        <title>Genomic Encyclopedia of Archaeal and Bacterial Type Strains, Phase II (KMG-II): from individual species to whole genera.</title>
        <authorList>
            <person name="Goeker M."/>
        </authorList>
    </citation>
    <scope>NUCLEOTIDE SEQUENCE [LARGE SCALE GENOMIC DNA]</scope>
    <source>
        <strain evidence="1 2">DSM 29526</strain>
    </source>
</reference>
<dbReference type="EMBL" id="PTJC01000005">
    <property type="protein sequence ID" value="PPK88255.1"/>
    <property type="molecule type" value="Genomic_DNA"/>
</dbReference>